<dbReference type="RefSeq" id="WP_164535563.1">
    <property type="nucleotide sequence ID" value="NZ_JAALFG010000005.1"/>
</dbReference>
<dbReference type="AlphaFoldDB" id="A0A6M1SRY4"/>
<comment type="caution">
    <text evidence="1">The sequence shown here is derived from an EMBL/GenBank/DDBJ whole genome shotgun (WGS) entry which is preliminary data.</text>
</comment>
<keyword evidence="2" id="KW-1185">Reference proteome</keyword>
<dbReference type="Gene3D" id="1.10.10.10">
    <property type="entry name" value="Winged helix-like DNA-binding domain superfamily/Winged helix DNA-binding domain"/>
    <property type="match status" value="1"/>
</dbReference>
<dbReference type="Proteomes" id="UP000474802">
    <property type="component" value="Unassembled WGS sequence"/>
</dbReference>
<name>A0A6M1SRY4_9HYPH</name>
<sequence length="126" mass="13619">MSIQAVAFVLDTDVPEVAAKMLMVSLANAHNHTTGLCCPSIARLAAESSMSRRSVQRWLKWLVDQNLIEVVCKADASGRQQANEYRIVGFSRGAKLTPTPKAGSATAVTPRVTLLARTRVSLVARL</sequence>
<evidence type="ECO:0000313" key="2">
    <source>
        <dbReference type="Proteomes" id="UP000474802"/>
    </source>
</evidence>
<organism evidence="1 2">
    <name type="scientific">Devosia aurantiaca</name>
    <dbReference type="NCBI Taxonomy" id="2714858"/>
    <lineage>
        <taxon>Bacteria</taxon>
        <taxon>Pseudomonadati</taxon>
        <taxon>Pseudomonadota</taxon>
        <taxon>Alphaproteobacteria</taxon>
        <taxon>Hyphomicrobiales</taxon>
        <taxon>Devosiaceae</taxon>
        <taxon>Devosia</taxon>
    </lineage>
</organism>
<dbReference type="InterPro" id="IPR036388">
    <property type="entry name" value="WH-like_DNA-bd_sf"/>
</dbReference>
<proteinExistence type="predicted"/>
<dbReference type="EMBL" id="JAALFG010000005">
    <property type="protein sequence ID" value="NGP19316.1"/>
    <property type="molecule type" value="Genomic_DNA"/>
</dbReference>
<reference evidence="1 2" key="2">
    <citation type="submission" date="2020-03" db="EMBL/GenBank/DDBJ databases">
        <title>Devosia chinhatensis sp. nov., isolated from a hexachlorocyclohexane (HCH) dump site in India.</title>
        <authorList>
            <person name="Kumar M."/>
            <person name="Lal R."/>
        </authorList>
    </citation>
    <scope>NUCLEOTIDE SEQUENCE [LARGE SCALE GENOMIC DNA]</scope>
    <source>
        <strain evidence="1 2">H239</strain>
    </source>
</reference>
<evidence type="ECO:0000313" key="1">
    <source>
        <dbReference type="EMBL" id="NGP19316.1"/>
    </source>
</evidence>
<dbReference type="Pfam" id="PF13730">
    <property type="entry name" value="HTH_36"/>
    <property type="match status" value="1"/>
</dbReference>
<reference evidence="1 2" key="1">
    <citation type="submission" date="2020-02" db="EMBL/GenBank/DDBJ databases">
        <authorList>
            <person name="Khan S.A."/>
            <person name="Jeon C.O."/>
            <person name="Chun B.H."/>
        </authorList>
    </citation>
    <scope>NUCLEOTIDE SEQUENCE [LARGE SCALE GENOMIC DNA]</scope>
    <source>
        <strain evidence="1 2">H239</strain>
    </source>
</reference>
<gene>
    <name evidence="1" type="ORF">G5575_18220</name>
</gene>
<accession>A0A6M1SRY4</accession>
<protein>
    <submittedName>
        <fullName evidence="1">Helix-turn-helix domain-containing protein</fullName>
    </submittedName>
</protein>